<dbReference type="Proteomes" id="UP000324194">
    <property type="component" value="Chromosome 1"/>
</dbReference>
<organism evidence="1 2">
    <name type="scientific">Aquicella siphonis</name>
    <dbReference type="NCBI Taxonomy" id="254247"/>
    <lineage>
        <taxon>Bacteria</taxon>
        <taxon>Pseudomonadati</taxon>
        <taxon>Pseudomonadota</taxon>
        <taxon>Gammaproteobacteria</taxon>
        <taxon>Legionellales</taxon>
        <taxon>Coxiellaceae</taxon>
        <taxon>Aquicella</taxon>
    </lineage>
</organism>
<reference evidence="1 2" key="1">
    <citation type="submission" date="2019-08" db="EMBL/GenBank/DDBJ databases">
        <authorList>
            <person name="Guy L."/>
        </authorList>
    </citation>
    <scope>NUCLEOTIDE SEQUENCE [LARGE SCALE GENOMIC DNA]</scope>
    <source>
        <strain evidence="1 2">SGT-108</strain>
    </source>
</reference>
<accession>A0A5E4PG65</accession>
<sequence length="84" mass="9177">MRILSTLFIIMIFLFSLFMTTATQARNCGKYMGHKIVTSGGLSCADAKRVYKAFQEGHIPAGWMCGQSVGGCGKGDKSFTFKLN</sequence>
<dbReference type="KEGG" id="asip:AQUSIP_07270"/>
<evidence type="ECO:0000313" key="1">
    <source>
        <dbReference type="EMBL" id="VVC75437.1"/>
    </source>
</evidence>
<gene>
    <name evidence="1" type="ORF">AQUSIP_07270</name>
</gene>
<dbReference type="AlphaFoldDB" id="A0A5E4PG65"/>
<protein>
    <submittedName>
        <fullName evidence="1">Uncharacterized protein</fullName>
    </submittedName>
</protein>
<proteinExistence type="predicted"/>
<dbReference type="EMBL" id="LR699119">
    <property type="protein sequence ID" value="VVC75437.1"/>
    <property type="molecule type" value="Genomic_DNA"/>
</dbReference>
<keyword evidence="2" id="KW-1185">Reference proteome</keyword>
<name>A0A5E4PG65_9COXI</name>
<evidence type="ECO:0000313" key="2">
    <source>
        <dbReference type="Proteomes" id="UP000324194"/>
    </source>
</evidence>